<name>A0ABV0W6S8_9TELE</name>
<accession>A0ABV0W6S8</accession>
<comment type="caution">
    <text evidence="1">The sequence shown here is derived from an EMBL/GenBank/DDBJ whole genome shotgun (WGS) entry which is preliminary data.</text>
</comment>
<dbReference type="Proteomes" id="UP001444071">
    <property type="component" value="Unassembled WGS sequence"/>
</dbReference>
<organism evidence="1 2">
    <name type="scientific">Xenotaenia resolanae</name>
    <dbReference type="NCBI Taxonomy" id="208358"/>
    <lineage>
        <taxon>Eukaryota</taxon>
        <taxon>Metazoa</taxon>
        <taxon>Chordata</taxon>
        <taxon>Craniata</taxon>
        <taxon>Vertebrata</taxon>
        <taxon>Euteleostomi</taxon>
        <taxon>Actinopterygii</taxon>
        <taxon>Neopterygii</taxon>
        <taxon>Teleostei</taxon>
        <taxon>Neoteleostei</taxon>
        <taxon>Acanthomorphata</taxon>
        <taxon>Ovalentaria</taxon>
        <taxon>Atherinomorphae</taxon>
        <taxon>Cyprinodontiformes</taxon>
        <taxon>Goodeidae</taxon>
        <taxon>Xenotaenia</taxon>
    </lineage>
</organism>
<proteinExistence type="predicted"/>
<evidence type="ECO:0000313" key="1">
    <source>
        <dbReference type="EMBL" id="MEQ2264839.1"/>
    </source>
</evidence>
<gene>
    <name evidence="1" type="ORF">XENORESO_020593</name>
</gene>
<sequence>MLYAGFVCESGVERHGSHCRLCLRLDQLQGELFPFEAFRDTPQMGVISPLLLKARQLSLVTPDMDSAEGTGEKKPGPDACVSVKLVMYKSQVITRGQRLRSNHWMVPLRGPAWLEERGFIWQLDLWRGSHILCD</sequence>
<reference evidence="1 2" key="1">
    <citation type="submission" date="2021-06" db="EMBL/GenBank/DDBJ databases">
        <authorList>
            <person name="Palmer J.M."/>
        </authorList>
    </citation>
    <scope>NUCLEOTIDE SEQUENCE [LARGE SCALE GENOMIC DNA]</scope>
    <source>
        <strain evidence="1 2">XR_2019</strain>
        <tissue evidence="1">Muscle</tissue>
    </source>
</reference>
<protein>
    <submittedName>
        <fullName evidence="1">Uncharacterized protein</fullName>
    </submittedName>
</protein>
<keyword evidence="2" id="KW-1185">Reference proteome</keyword>
<dbReference type="EMBL" id="JAHRIM010030844">
    <property type="protein sequence ID" value="MEQ2264839.1"/>
    <property type="molecule type" value="Genomic_DNA"/>
</dbReference>
<evidence type="ECO:0000313" key="2">
    <source>
        <dbReference type="Proteomes" id="UP001444071"/>
    </source>
</evidence>